<dbReference type="InterPro" id="IPR037050">
    <property type="entry name" value="DUF1254_sf"/>
</dbReference>
<name>A0A1Y5TGK7_9RHOB</name>
<feature type="domain" description="DUF1254" evidence="2">
    <location>
        <begin position="47"/>
        <end position="156"/>
    </location>
</feature>
<reference evidence="3 4" key="1">
    <citation type="submission" date="2017-03" db="EMBL/GenBank/DDBJ databases">
        <authorList>
            <person name="Afonso C.L."/>
            <person name="Miller P.J."/>
            <person name="Scott M.A."/>
            <person name="Spackman E."/>
            <person name="Goraichik I."/>
            <person name="Dimitrov K.M."/>
            <person name="Suarez D.L."/>
            <person name="Swayne D.E."/>
        </authorList>
    </citation>
    <scope>NUCLEOTIDE SEQUENCE [LARGE SCALE GENOMIC DNA]</scope>
    <source>
        <strain evidence="3 4">CECT 7639</strain>
    </source>
</reference>
<dbReference type="OrthoDB" id="9777345at2"/>
<dbReference type="Proteomes" id="UP000193077">
    <property type="component" value="Unassembled WGS sequence"/>
</dbReference>
<accession>A0A1Y5TGK7</accession>
<dbReference type="Pfam" id="PF06863">
    <property type="entry name" value="DUF1254"/>
    <property type="match status" value="1"/>
</dbReference>
<dbReference type="SUPFAM" id="SSF160935">
    <property type="entry name" value="VPA0735-like"/>
    <property type="match status" value="1"/>
</dbReference>
<dbReference type="InterPro" id="IPR010679">
    <property type="entry name" value="DUF1254"/>
</dbReference>
<gene>
    <name evidence="3" type="ORF">TRL7639_03558</name>
</gene>
<proteinExistence type="predicted"/>
<dbReference type="EMBL" id="FWFO01000003">
    <property type="protein sequence ID" value="SLN63272.1"/>
    <property type="molecule type" value="Genomic_DNA"/>
</dbReference>
<evidence type="ECO:0000313" key="4">
    <source>
        <dbReference type="Proteomes" id="UP000193077"/>
    </source>
</evidence>
<evidence type="ECO:0000313" key="3">
    <source>
        <dbReference type="EMBL" id="SLN63272.1"/>
    </source>
</evidence>
<sequence length="175" mass="18741">MMSKNLLFLTTTLIAAIAVHLYVLFNLPTFIMDKAIALLRGDGSTFNQWLPSEPITPDNQPVVRASPDLAYTICLLDLSDGPLLVSAATWSGYGSLSIFDHDTRNVHASTLRGDGAMHGVIVATKDQSTPANSNMPVVRLSDETGVALIRRLAPDPNSRGQSDALNPLGRCGPLT</sequence>
<feature type="region of interest" description="Disordered" evidence="1">
    <location>
        <begin position="153"/>
        <end position="175"/>
    </location>
</feature>
<organism evidence="3 4">
    <name type="scientific">Falsiruegeria litorea R37</name>
    <dbReference type="NCBI Taxonomy" id="1200284"/>
    <lineage>
        <taxon>Bacteria</taxon>
        <taxon>Pseudomonadati</taxon>
        <taxon>Pseudomonadota</taxon>
        <taxon>Alphaproteobacteria</taxon>
        <taxon>Rhodobacterales</taxon>
        <taxon>Roseobacteraceae</taxon>
        <taxon>Falsiruegeria</taxon>
    </lineage>
</organism>
<evidence type="ECO:0000259" key="2">
    <source>
        <dbReference type="Pfam" id="PF06863"/>
    </source>
</evidence>
<protein>
    <recommendedName>
        <fullName evidence="2">DUF1254 domain-containing protein</fullName>
    </recommendedName>
</protein>
<dbReference type="Gene3D" id="2.60.40.1610">
    <property type="entry name" value="Domain of unknown function DUF1254"/>
    <property type="match status" value="1"/>
</dbReference>
<evidence type="ECO:0000256" key="1">
    <source>
        <dbReference type="SAM" id="MobiDB-lite"/>
    </source>
</evidence>
<keyword evidence="4" id="KW-1185">Reference proteome</keyword>
<dbReference type="AlphaFoldDB" id="A0A1Y5TGK7"/>